<evidence type="ECO:0000313" key="2">
    <source>
        <dbReference type="EMBL" id="RRJ85693.1"/>
    </source>
</evidence>
<keyword evidence="3" id="KW-1185">Reference proteome</keyword>
<accession>A0A3P3VYE2</accession>
<dbReference type="Pfam" id="PF12957">
    <property type="entry name" value="DUF3846"/>
    <property type="match status" value="1"/>
</dbReference>
<dbReference type="EMBL" id="RQVS01000021">
    <property type="protein sequence ID" value="RRJ85693.1"/>
    <property type="molecule type" value="Genomic_DNA"/>
</dbReference>
<protein>
    <recommendedName>
        <fullName evidence="1">DUF3846 domain-containing protein</fullName>
    </recommendedName>
</protein>
<dbReference type="AlphaFoldDB" id="A0A3P3VYE2"/>
<gene>
    <name evidence="2" type="ORF">EG850_12280</name>
</gene>
<dbReference type="RefSeq" id="WP_124973904.1">
    <property type="nucleotide sequence ID" value="NZ_RQVS01000021.1"/>
</dbReference>
<proteinExistence type="predicted"/>
<evidence type="ECO:0000259" key="1">
    <source>
        <dbReference type="Pfam" id="PF12957"/>
    </source>
</evidence>
<comment type="caution">
    <text evidence="2">The sequence shown here is derived from an EMBL/GenBank/DDBJ whole genome shotgun (WGS) entry which is preliminary data.</text>
</comment>
<dbReference type="InterPro" id="IPR024559">
    <property type="entry name" value="DUF3846"/>
</dbReference>
<dbReference type="Proteomes" id="UP000274391">
    <property type="component" value="Unassembled WGS sequence"/>
</dbReference>
<reference evidence="2 3" key="1">
    <citation type="submission" date="2018-11" db="EMBL/GenBank/DDBJ databases">
        <title>YIM 102482-1 draft genome.</title>
        <authorList>
            <person name="Li G."/>
            <person name="Jiang Y."/>
        </authorList>
    </citation>
    <scope>NUCLEOTIDE SEQUENCE [LARGE SCALE GENOMIC DNA]</scope>
    <source>
        <strain evidence="2 3">YIM 102482-1</strain>
    </source>
</reference>
<feature type="domain" description="DUF3846" evidence="1">
    <location>
        <begin position="6"/>
        <end position="101"/>
    </location>
</feature>
<name>A0A3P3VYE2_9MICO</name>
<dbReference type="OrthoDB" id="2088281at2"/>
<organism evidence="2 3">
    <name type="scientific">Gulosibacter macacae</name>
    <dbReference type="NCBI Taxonomy" id="2488791"/>
    <lineage>
        <taxon>Bacteria</taxon>
        <taxon>Bacillati</taxon>
        <taxon>Actinomycetota</taxon>
        <taxon>Actinomycetes</taxon>
        <taxon>Micrococcales</taxon>
        <taxon>Microbacteriaceae</taxon>
        <taxon>Gulosibacter</taxon>
    </lineage>
</organism>
<sequence>MPKGIVIRADMKAPPEFGDFDNLADLEAIAGSPVKVVPISTLGVVAVASAEGNRRGLPVNTYATLLWWFWVPALRRKVVLLGDVVIVGEPDPDGQPTNIPASFAGNVLSQHGHSVKLKVTGEKGWYRTDTVANNYFDAIVFAFDLLDNWPEAEAARIVPRAPHEA</sequence>
<evidence type="ECO:0000313" key="3">
    <source>
        <dbReference type="Proteomes" id="UP000274391"/>
    </source>
</evidence>